<accession>A0A821K413</accession>
<feature type="non-terminal residue" evidence="1">
    <location>
        <position position="1"/>
    </location>
</feature>
<sequence>DNDTEMGAITEEEAEKIAYHLNDEPVETNENSSTIKIDERSYQVYEYNFCRIRSG</sequence>
<comment type="caution">
    <text evidence="1">The sequence shown here is derived from an EMBL/GenBank/DDBJ whole genome shotgun (WGS) entry which is preliminary data.</text>
</comment>
<reference evidence="1" key="1">
    <citation type="submission" date="2021-02" db="EMBL/GenBank/DDBJ databases">
        <authorList>
            <person name="Nowell W R."/>
        </authorList>
    </citation>
    <scope>NUCLEOTIDE SEQUENCE</scope>
</reference>
<dbReference type="Proteomes" id="UP000663873">
    <property type="component" value="Unassembled WGS sequence"/>
</dbReference>
<name>A0A821K413_9BILA</name>
<evidence type="ECO:0000313" key="2">
    <source>
        <dbReference type="Proteomes" id="UP000663873"/>
    </source>
</evidence>
<dbReference type="EMBL" id="CAJOBP010037929">
    <property type="protein sequence ID" value="CAF4731052.1"/>
    <property type="molecule type" value="Genomic_DNA"/>
</dbReference>
<gene>
    <name evidence="1" type="ORF">UJA718_LOCUS37777</name>
</gene>
<proteinExistence type="predicted"/>
<keyword evidence="2" id="KW-1185">Reference proteome</keyword>
<protein>
    <submittedName>
        <fullName evidence="1">Uncharacterized protein</fullName>
    </submittedName>
</protein>
<dbReference type="AlphaFoldDB" id="A0A821K413"/>
<evidence type="ECO:0000313" key="1">
    <source>
        <dbReference type="EMBL" id="CAF4731052.1"/>
    </source>
</evidence>
<organism evidence="1 2">
    <name type="scientific">Rotaria socialis</name>
    <dbReference type="NCBI Taxonomy" id="392032"/>
    <lineage>
        <taxon>Eukaryota</taxon>
        <taxon>Metazoa</taxon>
        <taxon>Spiralia</taxon>
        <taxon>Gnathifera</taxon>
        <taxon>Rotifera</taxon>
        <taxon>Eurotatoria</taxon>
        <taxon>Bdelloidea</taxon>
        <taxon>Philodinida</taxon>
        <taxon>Philodinidae</taxon>
        <taxon>Rotaria</taxon>
    </lineage>
</organism>